<dbReference type="Proteomes" id="UP000799324">
    <property type="component" value="Unassembled WGS sequence"/>
</dbReference>
<feature type="domain" description="SAP" evidence="2">
    <location>
        <begin position="134"/>
        <end position="168"/>
    </location>
</feature>
<dbReference type="AlphaFoldDB" id="A0A6A6T680"/>
<proteinExistence type="predicted"/>
<dbReference type="EMBL" id="MU004350">
    <property type="protein sequence ID" value="KAF2655376.1"/>
    <property type="molecule type" value="Genomic_DNA"/>
</dbReference>
<name>A0A6A6T680_9PLEO</name>
<organism evidence="3 4">
    <name type="scientific">Lophiostoma macrostomum CBS 122681</name>
    <dbReference type="NCBI Taxonomy" id="1314788"/>
    <lineage>
        <taxon>Eukaryota</taxon>
        <taxon>Fungi</taxon>
        <taxon>Dikarya</taxon>
        <taxon>Ascomycota</taxon>
        <taxon>Pezizomycotina</taxon>
        <taxon>Dothideomycetes</taxon>
        <taxon>Pleosporomycetidae</taxon>
        <taxon>Pleosporales</taxon>
        <taxon>Lophiostomataceae</taxon>
        <taxon>Lophiostoma</taxon>
    </lineage>
</organism>
<dbReference type="InterPro" id="IPR003034">
    <property type="entry name" value="SAP_dom"/>
</dbReference>
<evidence type="ECO:0000313" key="3">
    <source>
        <dbReference type="EMBL" id="KAF2655376.1"/>
    </source>
</evidence>
<dbReference type="SMART" id="SM00513">
    <property type="entry name" value="SAP"/>
    <property type="match status" value="2"/>
</dbReference>
<protein>
    <recommendedName>
        <fullName evidence="2">SAP domain-containing protein</fullName>
    </recommendedName>
</protein>
<evidence type="ECO:0000256" key="1">
    <source>
        <dbReference type="SAM" id="MobiDB-lite"/>
    </source>
</evidence>
<reference evidence="3" key="1">
    <citation type="journal article" date="2020" name="Stud. Mycol.">
        <title>101 Dothideomycetes genomes: a test case for predicting lifestyles and emergence of pathogens.</title>
        <authorList>
            <person name="Haridas S."/>
            <person name="Albert R."/>
            <person name="Binder M."/>
            <person name="Bloem J."/>
            <person name="Labutti K."/>
            <person name="Salamov A."/>
            <person name="Andreopoulos B."/>
            <person name="Baker S."/>
            <person name="Barry K."/>
            <person name="Bills G."/>
            <person name="Bluhm B."/>
            <person name="Cannon C."/>
            <person name="Castanera R."/>
            <person name="Culley D."/>
            <person name="Daum C."/>
            <person name="Ezra D."/>
            <person name="Gonzalez J."/>
            <person name="Henrissat B."/>
            <person name="Kuo A."/>
            <person name="Liang C."/>
            <person name="Lipzen A."/>
            <person name="Lutzoni F."/>
            <person name="Magnuson J."/>
            <person name="Mondo S."/>
            <person name="Nolan M."/>
            <person name="Ohm R."/>
            <person name="Pangilinan J."/>
            <person name="Park H.-J."/>
            <person name="Ramirez L."/>
            <person name="Alfaro M."/>
            <person name="Sun H."/>
            <person name="Tritt A."/>
            <person name="Yoshinaga Y."/>
            <person name="Zwiers L.-H."/>
            <person name="Turgeon B."/>
            <person name="Goodwin S."/>
            <person name="Spatafora J."/>
            <person name="Crous P."/>
            <person name="Grigoriev I."/>
        </authorList>
    </citation>
    <scope>NUCLEOTIDE SEQUENCE</scope>
    <source>
        <strain evidence="3">CBS 122681</strain>
    </source>
</reference>
<feature type="domain" description="SAP" evidence="2">
    <location>
        <begin position="263"/>
        <end position="297"/>
    </location>
</feature>
<evidence type="ECO:0000313" key="4">
    <source>
        <dbReference type="Proteomes" id="UP000799324"/>
    </source>
</evidence>
<gene>
    <name evidence="3" type="ORF">K491DRAFT_716321</name>
</gene>
<accession>A0A6A6T680</accession>
<feature type="region of interest" description="Disordered" evidence="1">
    <location>
        <begin position="1"/>
        <end position="29"/>
    </location>
</feature>
<keyword evidence="4" id="KW-1185">Reference proteome</keyword>
<feature type="compositionally biased region" description="Basic and acidic residues" evidence="1">
    <location>
        <begin position="1"/>
        <end position="10"/>
    </location>
</feature>
<evidence type="ECO:0000259" key="2">
    <source>
        <dbReference type="SMART" id="SM00513"/>
    </source>
</evidence>
<sequence length="315" mass="36009">MSSLHVDHNLARSPHFSHTDSRPVPLSKGLRLDRTNSLCEANSGRHMRAQDYKRVSDWVNCVSPDDWDDTATIDSDTSMSSRGDDTDSESINTYIQDCDTCSNSITSSLPGNDIFHDIVEMNDKMSFHHRKLEFEKMKASNMRALCIERGCEHGRVKADMVTTLANLEMRAQRSKHESMNNVIKIQDTLMHQARQAEYMKMTREVLNKISDERGCMSPGSAYKNKSDIAARLAAQEVSATQESMEVRHQENQELFRSARKAGYEAMTLSALRDICNRRGCVKDPSKAAIVERLVNLDGREYYFKQRRKKKYEDIV</sequence>